<name>D0W5Q4_NEICI</name>
<protein>
    <submittedName>
        <fullName evidence="1">Uncharacterized protein</fullName>
    </submittedName>
</protein>
<evidence type="ECO:0000313" key="2">
    <source>
        <dbReference type="Proteomes" id="UP000003294"/>
    </source>
</evidence>
<reference evidence="1 2" key="1">
    <citation type="submission" date="2009-10" db="EMBL/GenBank/DDBJ databases">
        <authorList>
            <person name="Weinstock G."/>
            <person name="Sodergren E."/>
            <person name="Clifton S."/>
            <person name="Fulton L."/>
            <person name="Fulton B."/>
            <person name="Courtney L."/>
            <person name="Fronick C."/>
            <person name="Harrison M."/>
            <person name="Strong C."/>
            <person name="Farmer C."/>
            <person name="Delahaunty K."/>
            <person name="Markovic C."/>
            <person name="Hall O."/>
            <person name="Minx P."/>
            <person name="Tomlinson C."/>
            <person name="Mitreva M."/>
            <person name="Nelson J."/>
            <person name="Hou S."/>
            <person name="Wollam A."/>
            <person name="Pepin K.H."/>
            <person name="Johnson M."/>
            <person name="Bhonagiri V."/>
            <person name="Nash W.E."/>
            <person name="Warren W."/>
            <person name="Chinwalla A."/>
            <person name="Mardis E.R."/>
            <person name="Wilson R.K."/>
        </authorList>
    </citation>
    <scope>NUCLEOTIDE SEQUENCE [LARGE SCALE GENOMIC DNA]</scope>
    <source>
        <strain evidence="1 2">ATCC 14685</strain>
    </source>
</reference>
<sequence>MRQNACRTITAAQTHQNFRHGNATGSDILEIGGTLCIRTGKPLEATAARLLVGYGKTGIVKAGQCSIDTVDVFGKARGGDNTQKIVGRIRMAWWFGVHGLCFLNRKRYGGWGK</sequence>
<dbReference type="EMBL" id="ACDY02000017">
    <property type="protein sequence ID" value="EEZ70837.1"/>
    <property type="molecule type" value="Genomic_DNA"/>
</dbReference>
<evidence type="ECO:0000313" key="1">
    <source>
        <dbReference type="EMBL" id="EEZ70837.1"/>
    </source>
</evidence>
<dbReference type="AlphaFoldDB" id="D0W5Q4"/>
<proteinExistence type="predicted"/>
<accession>D0W5Q4</accession>
<dbReference type="Proteomes" id="UP000003294">
    <property type="component" value="Unassembled WGS sequence"/>
</dbReference>
<gene>
    <name evidence="1" type="ORF">NEICINOT_05023</name>
</gene>
<comment type="caution">
    <text evidence="1">The sequence shown here is derived from an EMBL/GenBank/DDBJ whole genome shotgun (WGS) entry which is preliminary data.</text>
</comment>
<organism evidence="1 2">
    <name type="scientific">Neisseria cinerea ATCC 14685</name>
    <dbReference type="NCBI Taxonomy" id="546262"/>
    <lineage>
        <taxon>Bacteria</taxon>
        <taxon>Pseudomonadati</taxon>
        <taxon>Pseudomonadota</taxon>
        <taxon>Betaproteobacteria</taxon>
        <taxon>Neisseriales</taxon>
        <taxon>Neisseriaceae</taxon>
        <taxon>Neisseria</taxon>
    </lineage>
</organism>